<dbReference type="EMBL" id="DWYG01000149">
    <property type="protein sequence ID" value="HJB42590.1"/>
    <property type="molecule type" value="Genomic_DNA"/>
</dbReference>
<dbReference type="Pfam" id="PF21805">
    <property type="entry name" value="Imm5_like"/>
    <property type="match status" value="1"/>
</dbReference>
<protein>
    <recommendedName>
        <fullName evidence="1">Imm-5-like domain-containing protein</fullName>
    </recommendedName>
</protein>
<gene>
    <name evidence="2" type="ORF">H9945_08840</name>
</gene>
<reference evidence="2" key="1">
    <citation type="journal article" date="2021" name="PeerJ">
        <title>Extensive microbial diversity within the chicken gut microbiome revealed by metagenomics and culture.</title>
        <authorList>
            <person name="Gilroy R."/>
            <person name="Ravi A."/>
            <person name="Getino M."/>
            <person name="Pursley I."/>
            <person name="Horton D.L."/>
            <person name="Alikhan N.F."/>
            <person name="Baker D."/>
            <person name="Gharbi K."/>
            <person name="Hall N."/>
            <person name="Watson M."/>
            <person name="Adriaenssens E.M."/>
            <person name="Foster-Nyarko E."/>
            <person name="Jarju S."/>
            <person name="Secka A."/>
            <person name="Antonio M."/>
            <person name="Oren A."/>
            <person name="Chaudhuri R.R."/>
            <person name="La Ragione R."/>
            <person name="Hildebrand F."/>
            <person name="Pallen M.J."/>
        </authorList>
    </citation>
    <scope>NUCLEOTIDE SEQUENCE</scope>
    <source>
        <strain evidence="2">ChiBcec8-13705</strain>
    </source>
</reference>
<name>A0A9D2S4Q2_9FIRM</name>
<proteinExistence type="predicted"/>
<accession>A0A9D2S4Q2</accession>
<evidence type="ECO:0000313" key="3">
    <source>
        <dbReference type="Proteomes" id="UP000886803"/>
    </source>
</evidence>
<sequence length="170" mass="17972">MPKPRKMLGKADSPTCLAVMQLIETQSRTTLARWAIAYAEQTCLPLYEDAHPGEDALRSLAAACAAGPDAKAIKPQLRELAALARAETDPVAQAAAKAIATACAVWQTPTNALGFLFYAAAAIVYAREGTGYPPAYYDTPAEAAWQAALASLQAAALPNEPNPVKVNWNC</sequence>
<reference evidence="2" key="2">
    <citation type="submission" date="2021-04" db="EMBL/GenBank/DDBJ databases">
        <authorList>
            <person name="Gilroy R."/>
        </authorList>
    </citation>
    <scope>NUCLEOTIDE SEQUENCE</scope>
    <source>
        <strain evidence="2">ChiBcec8-13705</strain>
    </source>
</reference>
<dbReference type="AlphaFoldDB" id="A0A9D2S4Q2"/>
<evidence type="ECO:0000313" key="2">
    <source>
        <dbReference type="EMBL" id="HJB42590.1"/>
    </source>
</evidence>
<feature type="domain" description="Imm-5-like" evidence="1">
    <location>
        <begin position="22"/>
        <end position="148"/>
    </location>
</feature>
<evidence type="ECO:0000259" key="1">
    <source>
        <dbReference type="Pfam" id="PF21805"/>
    </source>
</evidence>
<dbReference type="InterPro" id="IPR048667">
    <property type="entry name" value="Imm5-like"/>
</dbReference>
<organism evidence="2 3">
    <name type="scientific">Candidatus Gemmiger avicola</name>
    <dbReference type="NCBI Taxonomy" id="2838605"/>
    <lineage>
        <taxon>Bacteria</taxon>
        <taxon>Bacillati</taxon>
        <taxon>Bacillota</taxon>
        <taxon>Clostridia</taxon>
        <taxon>Eubacteriales</taxon>
        <taxon>Gemmiger</taxon>
    </lineage>
</organism>
<dbReference type="Proteomes" id="UP000886803">
    <property type="component" value="Unassembled WGS sequence"/>
</dbReference>
<comment type="caution">
    <text evidence="2">The sequence shown here is derived from an EMBL/GenBank/DDBJ whole genome shotgun (WGS) entry which is preliminary data.</text>
</comment>